<dbReference type="GeneID" id="66710041"/>
<evidence type="ECO:0000313" key="2">
    <source>
        <dbReference type="Proteomes" id="UP000255469"/>
    </source>
</evidence>
<organism evidence="1 2">
    <name type="scientific">Prevotella denticola</name>
    <dbReference type="NCBI Taxonomy" id="28129"/>
    <lineage>
        <taxon>Bacteria</taxon>
        <taxon>Pseudomonadati</taxon>
        <taxon>Bacteroidota</taxon>
        <taxon>Bacteroidia</taxon>
        <taxon>Bacteroidales</taxon>
        <taxon>Prevotellaceae</taxon>
        <taxon>Prevotella</taxon>
    </lineage>
</organism>
<dbReference type="RefSeq" id="WP_025067892.1">
    <property type="nucleotide sequence ID" value="NZ_CAUVPN010000018.1"/>
</dbReference>
<gene>
    <name evidence="1" type="ORF">NCTC13067_00063</name>
</gene>
<accession>A0A379E130</accession>
<dbReference type="EMBL" id="UGTM01000001">
    <property type="protein sequence ID" value="SUB86428.1"/>
    <property type="molecule type" value="Genomic_DNA"/>
</dbReference>
<proteinExistence type="predicted"/>
<dbReference type="Proteomes" id="UP000255469">
    <property type="component" value="Unassembled WGS sequence"/>
</dbReference>
<evidence type="ECO:0000313" key="1">
    <source>
        <dbReference type="EMBL" id="SUB86428.1"/>
    </source>
</evidence>
<name>A0A379E130_9BACT</name>
<dbReference type="AlphaFoldDB" id="A0A379E130"/>
<protein>
    <recommendedName>
        <fullName evidence="3">DUF3791 domain-containing protein</fullName>
    </recommendedName>
</protein>
<sequence length="80" mass="9446">MKLTDEQIDMMKEDVCAELIALLMKDRQCTMSEAIDMLYNSDTYSRIQDQSTGLYYQSPGYSYAFLQQELLTGDYRREMF</sequence>
<reference evidence="1 2" key="1">
    <citation type="submission" date="2018-06" db="EMBL/GenBank/DDBJ databases">
        <authorList>
            <consortium name="Pathogen Informatics"/>
            <person name="Doyle S."/>
        </authorList>
    </citation>
    <scope>NUCLEOTIDE SEQUENCE [LARGE SCALE GENOMIC DNA]</scope>
    <source>
        <strain evidence="1 2">NCTC13067</strain>
    </source>
</reference>
<evidence type="ECO:0008006" key="3">
    <source>
        <dbReference type="Google" id="ProtNLM"/>
    </source>
</evidence>